<dbReference type="InterPro" id="IPR002401">
    <property type="entry name" value="Cyt_P450_E_grp-I"/>
</dbReference>
<evidence type="ECO:0000256" key="4">
    <source>
        <dbReference type="SAM" id="MobiDB-lite"/>
    </source>
</evidence>
<sequence>MPLPPAVRLPAALQVARLVRDPVGFYEAGRRRYGPVFQVRYPGLPPEVVVATAALAEEVFATDGAAARAGEIRRAFLGPLVGERSLLTLDREPWWRHRRLVNPALHGNAVRAWGERIAGIAAAEIATWPAGEPFALRDRVERVTLEVIVRLVFGVRDAGRLRRLRALLPELVALGGSAALLRMPPRLRDRALSSPALLRVPALPTTRFARVRDAVDAILYDEIARRRAAPDPGAGDVLSAIVAARDERGEPLDDEELRDELMGLLQAGHETTATALAWAFERLVRHPETLALLRADVDGNGSGGAYLEATVKEALRARPIVLGAPRLLDAPARIGGYDVPAGWYLSASLPLVLSDPEAFPDPDVLRPERFLGAGSDLARRSWIPFGGGRRYCAGAQLAMLELRVVIAEILRAVDLRAAHPADERRRLRNVTLVPAASALVVAVPRTRGDAPDTDGKVSAPARLPSSG</sequence>
<evidence type="ECO:0000256" key="2">
    <source>
        <dbReference type="ARBA" id="ARBA00010617"/>
    </source>
</evidence>
<keyword evidence="3" id="KW-0408">Iron</keyword>
<evidence type="ECO:0000256" key="1">
    <source>
        <dbReference type="ARBA" id="ARBA00001971"/>
    </source>
</evidence>
<keyword evidence="6" id="KW-1185">Reference proteome</keyword>
<evidence type="ECO:0000256" key="3">
    <source>
        <dbReference type="RuleBase" id="RU000461"/>
    </source>
</evidence>
<keyword evidence="3" id="KW-0349">Heme</keyword>
<dbReference type="Gene3D" id="1.10.630.10">
    <property type="entry name" value="Cytochrome P450"/>
    <property type="match status" value="1"/>
</dbReference>
<accession>A0ABS7G0C0</accession>
<dbReference type="Proteomes" id="UP000774570">
    <property type="component" value="Unassembled WGS sequence"/>
</dbReference>
<feature type="compositionally biased region" description="Basic and acidic residues" evidence="4">
    <location>
        <begin position="446"/>
        <end position="455"/>
    </location>
</feature>
<dbReference type="PRINTS" id="PR00385">
    <property type="entry name" value="P450"/>
</dbReference>
<dbReference type="SUPFAM" id="SSF48264">
    <property type="entry name" value="Cytochrome P450"/>
    <property type="match status" value="1"/>
</dbReference>
<keyword evidence="3" id="KW-0503">Monooxygenase</keyword>
<dbReference type="PANTHER" id="PTHR24305:SF166">
    <property type="entry name" value="CYTOCHROME P450 12A4, MITOCHONDRIAL-RELATED"/>
    <property type="match status" value="1"/>
</dbReference>
<keyword evidence="3" id="KW-0560">Oxidoreductase</keyword>
<dbReference type="RefSeq" id="WP_220168874.1">
    <property type="nucleotide sequence ID" value="NZ_JAIBOA010000017.1"/>
</dbReference>
<reference evidence="5 6" key="1">
    <citation type="submission" date="2021-07" db="EMBL/GenBank/DDBJ databases">
        <title>Actinomadura sp. PM05-2 isolated from lichen.</title>
        <authorList>
            <person name="Somphong A."/>
            <person name="Phongsopitanun W."/>
            <person name="Tanasupawat S."/>
            <person name="Peongsungnone V."/>
        </authorList>
    </citation>
    <scope>NUCLEOTIDE SEQUENCE [LARGE SCALE GENOMIC DNA]</scope>
    <source>
        <strain evidence="5 6">PM05-2</strain>
    </source>
</reference>
<evidence type="ECO:0000313" key="6">
    <source>
        <dbReference type="Proteomes" id="UP000774570"/>
    </source>
</evidence>
<dbReference type="InterPro" id="IPR001128">
    <property type="entry name" value="Cyt_P450"/>
</dbReference>
<organism evidence="5 6">
    <name type="scientific">Actinomadura parmotrematis</name>
    <dbReference type="NCBI Taxonomy" id="2864039"/>
    <lineage>
        <taxon>Bacteria</taxon>
        <taxon>Bacillati</taxon>
        <taxon>Actinomycetota</taxon>
        <taxon>Actinomycetes</taxon>
        <taxon>Streptosporangiales</taxon>
        <taxon>Thermomonosporaceae</taxon>
        <taxon>Actinomadura</taxon>
    </lineage>
</organism>
<feature type="region of interest" description="Disordered" evidence="4">
    <location>
        <begin position="444"/>
        <end position="467"/>
    </location>
</feature>
<name>A0ABS7G0C0_9ACTN</name>
<dbReference type="PRINTS" id="PR00463">
    <property type="entry name" value="EP450I"/>
</dbReference>
<comment type="caution">
    <text evidence="5">The sequence shown here is derived from an EMBL/GenBank/DDBJ whole genome shotgun (WGS) entry which is preliminary data.</text>
</comment>
<dbReference type="PANTHER" id="PTHR24305">
    <property type="entry name" value="CYTOCHROME P450"/>
    <property type="match status" value="1"/>
</dbReference>
<dbReference type="PROSITE" id="PS00086">
    <property type="entry name" value="CYTOCHROME_P450"/>
    <property type="match status" value="1"/>
</dbReference>
<dbReference type="Pfam" id="PF00067">
    <property type="entry name" value="p450"/>
    <property type="match status" value="1"/>
</dbReference>
<dbReference type="InterPro" id="IPR050121">
    <property type="entry name" value="Cytochrome_P450_monoxygenase"/>
</dbReference>
<comment type="similarity">
    <text evidence="2 3">Belongs to the cytochrome P450 family.</text>
</comment>
<dbReference type="InterPro" id="IPR017972">
    <property type="entry name" value="Cyt_P450_CS"/>
</dbReference>
<dbReference type="InterPro" id="IPR036396">
    <property type="entry name" value="Cyt_P450_sf"/>
</dbReference>
<dbReference type="EMBL" id="JAIBOA010000017">
    <property type="protein sequence ID" value="MBW8485640.1"/>
    <property type="molecule type" value="Genomic_DNA"/>
</dbReference>
<comment type="cofactor">
    <cofactor evidence="1">
        <name>heme</name>
        <dbReference type="ChEBI" id="CHEBI:30413"/>
    </cofactor>
</comment>
<protein>
    <submittedName>
        <fullName evidence="5">Cytochrome P450</fullName>
    </submittedName>
</protein>
<proteinExistence type="inferred from homology"/>
<keyword evidence="3" id="KW-0479">Metal-binding</keyword>
<evidence type="ECO:0000313" key="5">
    <source>
        <dbReference type="EMBL" id="MBW8485640.1"/>
    </source>
</evidence>
<gene>
    <name evidence="5" type="ORF">K1Y72_24885</name>
</gene>